<feature type="domain" description="AlgX/AlgJ SGNH hydrolase-like" evidence="9">
    <location>
        <begin position="266"/>
        <end position="413"/>
    </location>
</feature>
<evidence type="ECO:0000256" key="5">
    <source>
        <dbReference type="ARBA" id="ARBA00022764"/>
    </source>
</evidence>
<dbReference type="KEGG" id="aey:CDG81_01785"/>
<evidence type="ECO:0000256" key="6">
    <source>
        <dbReference type="ARBA" id="ARBA00022841"/>
    </source>
</evidence>
<comment type="pathway">
    <text evidence="2">Glycan biosynthesis; alginate biosynthesis.</text>
</comment>
<gene>
    <name evidence="10" type="ORF">CDG81_01785</name>
</gene>
<reference evidence="10 11" key="1">
    <citation type="submission" date="2017-08" db="EMBL/GenBank/DDBJ databases">
        <title>The complete genome sequence of moderately halophilic actinomycete Actinopolyspora erythraea YIM 90600, the producer of novel erythromycin, novel actinopolysporins A-C and tubercidin.</title>
        <authorList>
            <person name="Yin M."/>
            <person name="Tang S."/>
        </authorList>
    </citation>
    <scope>NUCLEOTIDE SEQUENCE [LARGE SCALE GENOMIC DNA]</scope>
    <source>
        <strain evidence="10 11">YIM 90600</strain>
    </source>
</reference>
<dbReference type="Proteomes" id="UP000215043">
    <property type="component" value="Chromosome"/>
</dbReference>
<keyword evidence="5" id="KW-0574">Periplasm</keyword>
<dbReference type="EMBL" id="CP022752">
    <property type="protein sequence ID" value="ASU80748.1"/>
    <property type="molecule type" value="Genomic_DNA"/>
</dbReference>
<evidence type="ECO:0000313" key="11">
    <source>
        <dbReference type="Proteomes" id="UP000215043"/>
    </source>
</evidence>
<keyword evidence="6" id="KW-0016">Alginate biosynthesis</keyword>
<keyword evidence="8" id="KW-0812">Transmembrane</keyword>
<evidence type="ECO:0000256" key="1">
    <source>
        <dbReference type="ARBA" id="ARBA00004418"/>
    </source>
</evidence>
<keyword evidence="4" id="KW-0732">Signal</keyword>
<accession>A0A223RXZ6</accession>
<name>A0A223RXZ6_9ACTN</name>
<evidence type="ECO:0000256" key="2">
    <source>
        <dbReference type="ARBA" id="ARBA00005182"/>
    </source>
</evidence>
<comment type="subcellular location">
    <subcellularLocation>
        <location evidence="1">Periplasm</location>
    </subcellularLocation>
</comment>
<organism evidence="10 11">
    <name type="scientific">Actinopolyspora erythraea</name>
    <dbReference type="NCBI Taxonomy" id="414996"/>
    <lineage>
        <taxon>Bacteria</taxon>
        <taxon>Bacillati</taxon>
        <taxon>Actinomycetota</taxon>
        <taxon>Actinomycetes</taxon>
        <taxon>Actinopolysporales</taxon>
        <taxon>Actinopolysporaceae</taxon>
        <taxon>Actinopolyspora</taxon>
    </lineage>
</organism>
<evidence type="ECO:0000256" key="3">
    <source>
        <dbReference type="ARBA" id="ARBA00022679"/>
    </source>
</evidence>
<feature type="region of interest" description="Disordered" evidence="7">
    <location>
        <begin position="229"/>
        <end position="260"/>
    </location>
</feature>
<dbReference type="OrthoDB" id="3264206at2"/>
<protein>
    <recommendedName>
        <fullName evidence="9">AlgX/AlgJ SGNH hydrolase-like domain-containing protein</fullName>
    </recommendedName>
</protein>
<dbReference type="GO" id="GO:0042121">
    <property type="term" value="P:alginic acid biosynthetic process"/>
    <property type="evidence" value="ECO:0007669"/>
    <property type="project" value="UniProtKB-UniPathway"/>
</dbReference>
<proteinExistence type="predicted"/>
<evidence type="ECO:0000256" key="4">
    <source>
        <dbReference type="ARBA" id="ARBA00022729"/>
    </source>
</evidence>
<keyword evidence="8" id="KW-1133">Transmembrane helix</keyword>
<keyword evidence="8" id="KW-0472">Membrane</keyword>
<keyword evidence="3" id="KW-0808">Transferase</keyword>
<evidence type="ECO:0000259" key="9">
    <source>
        <dbReference type="Pfam" id="PF16822"/>
    </source>
</evidence>
<dbReference type="Pfam" id="PF16822">
    <property type="entry name" value="ALGX"/>
    <property type="match status" value="1"/>
</dbReference>
<evidence type="ECO:0000256" key="8">
    <source>
        <dbReference type="SAM" id="Phobius"/>
    </source>
</evidence>
<feature type="compositionally biased region" description="Basic and acidic residues" evidence="7">
    <location>
        <begin position="120"/>
        <end position="129"/>
    </location>
</feature>
<dbReference type="GO" id="GO:0042597">
    <property type="term" value="C:periplasmic space"/>
    <property type="evidence" value="ECO:0007669"/>
    <property type="project" value="UniProtKB-SubCell"/>
</dbReference>
<feature type="compositionally biased region" description="Gly residues" evidence="7">
    <location>
        <begin position="239"/>
        <end position="252"/>
    </location>
</feature>
<dbReference type="GO" id="GO:0016740">
    <property type="term" value="F:transferase activity"/>
    <property type="evidence" value="ECO:0007669"/>
    <property type="project" value="UniProtKB-KW"/>
</dbReference>
<dbReference type="InterPro" id="IPR031811">
    <property type="entry name" value="ALGX/ALGJ_SGNH-like"/>
</dbReference>
<dbReference type="AlphaFoldDB" id="A0A223RXZ6"/>
<feature type="transmembrane region" description="Helical" evidence="8">
    <location>
        <begin position="157"/>
        <end position="177"/>
    </location>
</feature>
<feature type="region of interest" description="Disordered" evidence="7">
    <location>
        <begin position="60"/>
        <end position="141"/>
    </location>
</feature>
<evidence type="ECO:0000256" key="7">
    <source>
        <dbReference type="SAM" id="MobiDB-lite"/>
    </source>
</evidence>
<evidence type="ECO:0000313" key="10">
    <source>
        <dbReference type="EMBL" id="ASU80748.1"/>
    </source>
</evidence>
<dbReference type="UniPathway" id="UPA00286"/>
<sequence>MSARGGTRLETTVRHVEHGALHWPQAPRQLLVSVGWPVLPAVSHRHGVGQQCFVVRAELESEPPPGREELGPSAARASGRRPTDAELVGASGFHVDPPRNRSVTRYGVNVSGKQSSAPRTADRDDRPDGPTELPPVHEAWLPREHPLHRPRHGAKQYVALVCAFLFFAAPVLAWTLGARAKPLENRPLASFPSVTEGWGFFTGLNDWASDRLAFRPQAVHAVEGISEGVFGEPAPHGSEPGGTPVGGGGGGEQPPSTPDPALFPDVIRGEDGWLFLGHDVSYKCLPDMELDRIITGLRRWRSVVEASGREFRLVIAPDKSTVYSEHMPDEYVGRDCMRRLRSEFWRRVPEATGAIDMRPTLRELDRRRDDPVFTKIDTHWRHAGGLAMVRRLAESLDPGVTTTWKVEPGRTYQHRADIPALVGKDREWTVRSYSLAPDGGADNTRFLGSDFQEPLRLESRARPGMIDEPTRMIADSFTQFASPYLAASFSDITIAHPDNVLSDPEGVGRMLAEGEVVTFEFSERFLAGGRYAMLAPDMAERVGEILKRNPV</sequence>